<comment type="caution">
    <text evidence="7">The sequence shown here is derived from an EMBL/GenBank/DDBJ whole genome shotgun (WGS) entry which is preliminary data.</text>
</comment>
<dbReference type="PANTHER" id="PTHR43531:SF11">
    <property type="entry name" value="METHYL-ACCEPTING CHEMOTAXIS PROTEIN 3"/>
    <property type="match status" value="1"/>
</dbReference>
<dbReference type="RefSeq" id="WP_114842777.1">
    <property type="nucleotide sequence ID" value="NZ_CP031219.1"/>
</dbReference>
<dbReference type="InterPro" id="IPR051310">
    <property type="entry name" value="MCP_chemotaxis"/>
</dbReference>
<evidence type="ECO:0000313" key="7">
    <source>
        <dbReference type="EMBL" id="RXK15972.1"/>
    </source>
</evidence>
<protein>
    <recommendedName>
        <fullName evidence="6">Methyl-accepting transducer domain-containing protein</fullName>
    </recommendedName>
</protein>
<organism evidence="7 8">
    <name type="scientific">Malaciobacter mytili LMG 24559</name>
    <dbReference type="NCBI Taxonomy" id="1032238"/>
    <lineage>
        <taxon>Bacteria</taxon>
        <taxon>Pseudomonadati</taxon>
        <taxon>Campylobacterota</taxon>
        <taxon>Epsilonproteobacteria</taxon>
        <taxon>Campylobacterales</taxon>
        <taxon>Arcobacteraceae</taxon>
        <taxon>Malaciobacter</taxon>
    </lineage>
</organism>
<feature type="transmembrane region" description="Helical" evidence="5">
    <location>
        <begin position="408"/>
        <end position="428"/>
    </location>
</feature>
<evidence type="ECO:0000256" key="2">
    <source>
        <dbReference type="ARBA" id="ARBA00029447"/>
    </source>
</evidence>
<dbReference type="SUPFAM" id="SSF58104">
    <property type="entry name" value="Methyl-accepting chemotaxis protein (MCP) signaling domain"/>
    <property type="match status" value="1"/>
</dbReference>
<dbReference type="InterPro" id="IPR004089">
    <property type="entry name" value="MCPsignal_dom"/>
</dbReference>
<feature type="domain" description="Methyl-accepting transducer" evidence="6">
    <location>
        <begin position="591"/>
        <end position="820"/>
    </location>
</feature>
<reference evidence="7 8" key="1">
    <citation type="submission" date="2017-09" db="EMBL/GenBank/DDBJ databases">
        <title>Genomics of the genus Arcobacter.</title>
        <authorList>
            <person name="Perez-Cataluna A."/>
            <person name="Figueras M.J."/>
            <person name="Salas-Masso N."/>
        </authorList>
    </citation>
    <scope>NUCLEOTIDE SEQUENCE [LARGE SCALE GENOMIC DNA]</scope>
    <source>
        <strain evidence="7 8">CECT 7386</strain>
    </source>
</reference>
<dbReference type="PANTHER" id="PTHR43531">
    <property type="entry name" value="PROTEIN ICFG"/>
    <property type="match status" value="1"/>
</dbReference>
<keyword evidence="5" id="KW-0472">Membrane</keyword>
<evidence type="ECO:0000256" key="3">
    <source>
        <dbReference type="PROSITE-ProRule" id="PRU00284"/>
    </source>
</evidence>
<keyword evidence="8" id="KW-1185">Reference proteome</keyword>
<proteinExistence type="inferred from homology"/>
<feature type="coiled-coil region" evidence="4">
    <location>
        <begin position="603"/>
        <end position="630"/>
    </location>
</feature>
<evidence type="ECO:0000256" key="1">
    <source>
        <dbReference type="ARBA" id="ARBA00022500"/>
    </source>
</evidence>
<dbReference type="Proteomes" id="UP000290092">
    <property type="component" value="Unassembled WGS sequence"/>
</dbReference>
<evidence type="ECO:0000313" key="8">
    <source>
        <dbReference type="Proteomes" id="UP000290092"/>
    </source>
</evidence>
<keyword evidence="3" id="KW-0807">Transducer</keyword>
<dbReference type="Gene3D" id="3.30.450.20">
    <property type="entry name" value="PAS domain"/>
    <property type="match status" value="1"/>
</dbReference>
<dbReference type="GO" id="GO:0006935">
    <property type="term" value="P:chemotaxis"/>
    <property type="evidence" value="ECO:0007669"/>
    <property type="project" value="UniProtKB-KW"/>
</dbReference>
<accession>A0AAX2AHY9</accession>
<name>A0AAX2AHY9_9BACT</name>
<keyword evidence="5" id="KW-1133">Transmembrane helix</keyword>
<dbReference type="EMBL" id="NXID01000017">
    <property type="protein sequence ID" value="RXK15972.1"/>
    <property type="molecule type" value="Genomic_DNA"/>
</dbReference>
<dbReference type="KEGG" id="amyt:AMYT_2423"/>
<keyword evidence="1" id="KW-0145">Chemotaxis</keyword>
<keyword evidence="5" id="KW-0812">Transmembrane</keyword>
<evidence type="ECO:0000256" key="4">
    <source>
        <dbReference type="SAM" id="Coils"/>
    </source>
</evidence>
<dbReference type="AlphaFoldDB" id="A0AAX2AHY9"/>
<dbReference type="GO" id="GO:0016020">
    <property type="term" value="C:membrane"/>
    <property type="evidence" value="ECO:0007669"/>
    <property type="project" value="InterPro"/>
</dbReference>
<comment type="similarity">
    <text evidence="2">Belongs to the methyl-accepting chemotaxis (MCP) protein family.</text>
</comment>
<dbReference type="Gene3D" id="1.10.287.950">
    <property type="entry name" value="Methyl-accepting chemotaxis protein"/>
    <property type="match status" value="1"/>
</dbReference>
<evidence type="ECO:0000259" key="6">
    <source>
        <dbReference type="PROSITE" id="PS50111"/>
    </source>
</evidence>
<dbReference type="PROSITE" id="PS50111">
    <property type="entry name" value="CHEMOTAXIS_TRANSDUC_2"/>
    <property type="match status" value="1"/>
</dbReference>
<gene>
    <name evidence="7" type="ORF">CP985_06310</name>
</gene>
<feature type="transmembrane region" description="Helical" evidence="5">
    <location>
        <begin position="12"/>
        <end position="31"/>
    </location>
</feature>
<dbReference type="CDD" id="cd11386">
    <property type="entry name" value="MCP_signal"/>
    <property type="match status" value="1"/>
</dbReference>
<keyword evidence="4" id="KW-0175">Coiled coil</keyword>
<sequence length="839" mass="93621">MKSDFTIKTKITLISIFSLVILGICIIFLSISKSTDALLQAEYNKLTTLNVTKNEEIRHYFESLESLLISLSNSKITQDAFLGFEEGFYKLEEEVNIDINMVEKNLKGDFQSNYINSVNYSVPNSEQRKEIKEYIPTLNSAKIAQYIFISNNKEKLGEKNNLIYDEKFSSTYMDNHKAYHPTFDKFLKEFSLYDIFMVDLKGNLIYTDFKEKDFATNLKEGVYSNTGLGKVYKKALSLNNEELAFEDFMPYEPSYNSSASFIATPIYINNEKKGVLIFQMPVNKINKIMGLDGKFEESGLGKSGEVYLVGQDYKMRNNSRFIKDIENKVVQELNSTIGVWKIESDATKKALKEFTKDEIGKEIIIDYRGIEVLSVFSKINIFNTTSWAIVSEIDKQEAFTPAYNLRNLISLISLAIIIVVVFVILFFINKIIVSPLKSFQEGLLAFFKYLNKQSDEVKSLEIKSNDEIGIMSSVVNDNINIIKIAIEKEKALIEDASKVISIVNSGDLKSRITLNSDNKGLNELKELINQMLNNLEGNIGSILEVLNEYSNYNYLNSVDKKNLKGEIEELIDGINILGDSITSMLIENQETGLILQKGSKNLLNNVEVLNTSANEAAASLEETAAALEEITSTVINNSNNVQKMSENAKELTSSVTRGQELALNTTKSMEDINAQVEAINEAITVIDQIAFQTNILSLNAAVEAATAGEAGRGFAVVAQEVRNLASRSAEAANKIKHIVEQATLKANEGKKIAALMIEGYTSLNENINGAIELITEVSAASKEQQSGIEQINDAVTLLDQQTQKNASIANQTQDVSLQTNKIALKIVEDANTKEFKGKK</sequence>
<evidence type="ECO:0000256" key="5">
    <source>
        <dbReference type="SAM" id="Phobius"/>
    </source>
</evidence>
<dbReference type="GO" id="GO:0007165">
    <property type="term" value="P:signal transduction"/>
    <property type="evidence" value="ECO:0007669"/>
    <property type="project" value="UniProtKB-KW"/>
</dbReference>
<dbReference type="SMART" id="SM00283">
    <property type="entry name" value="MA"/>
    <property type="match status" value="1"/>
</dbReference>
<dbReference type="Pfam" id="PF00015">
    <property type="entry name" value="MCPsignal"/>
    <property type="match status" value="1"/>
</dbReference>